<evidence type="ECO:0000256" key="1">
    <source>
        <dbReference type="ARBA" id="ARBA00022553"/>
    </source>
</evidence>
<dbReference type="InterPro" id="IPR058245">
    <property type="entry name" value="NreC/VraR/RcsB-like_REC"/>
</dbReference>
<organism evidence="8 9">
    <name type="scientific">Microbacterium aerolatum</name>
    <dbReference type="NCBI Taxonomy" id="153731"/>
    <lineage>
        <taxon>Bacteria</taxon>
        <taxon>Bacillati</taxon>
        <taxon>Actinomycetota</taxon>
        <taxon>Actinomycetes</taxon>
        <taxon>Micrococcales</taxon>
        <taxon>Microbacteriaceae</taxon>
        <taxon>Microbacterium</taxon>
    </lineage>
</organism>
<proteinExistence type="predicted"/>
<dbReference type="GO" id="GO:0003677">
    <property type="term" value="F:DNA binding"/>
    <property type="evidence" value="ECO:0007669"/>
    <property type="project" value="UniProtKB-KW"/>
</dbReference>
<dbReference type="PRINTS" id="PR00038">
    <property type="entry name" value="HTHLUXR"/>
</dbReference>
<evidence type="ECO:0000256" key="4">
    <source>
        <dbReference type="ARBA" id="ARBA00023163"/>
    </source>
</evidence>
<evidence type="ECO:0000313" key="8">
    <source>
        <dbReference type="EMBL" id="GEK85818.1"/>
    </source>
</evidence>
<dbReference type="GO" id="GO:0000160">
    <property type="term" value="P:phosphorelay signal transduction system"/>
    <property type="evidence" value="ECO:0007669"/>
    <property type="project" value="InterPro"/>
</dbReference>
<dbReference type="SUPFAM" id="SSF46894">
    <property type="entry name" value="C-terminal effector domain of the bipartite response regulators"/>
    <property type="match status" value="1"/>
</dbReference>
<dbReference type="SUPFAM" id="SSF52172">
    <property type="entry name" value="CheY-like"/>
    <property type="match status" value="1"/>
</dbReference>
<dbReference type="CDD" id="cd06170">
    <property type="entry name" value="LuxR_C_like"/>
    <property type="match status" value="1"/>
</dbReference>
<name>A0A511ACB6_9MICO</name>
<evidence type="ECO:0000256" key="2">
    <source>
        <dbReference type="ARBA" id="ARBA00023015"/>
    </source>
</evidence>
<dbReference type="OrthoDB" id="3171335at2"/>
<dbReference type="PROSITE" id="PS50043">
    <property type="entry name" value="HTH_LUXR_2"/>
    <property type="match status" value="1"/>
</dbReference>
<accession>A0A511ACB6</accession>
<sequence length="215" mass="22882">MVGTFSVAIVDDHALVGLAIGPLIDAAADLEFVGAVASVAALRSADLHPDLVVLDISLRDGSTPAENVERLREREAAVLFLTSGEDRFLVREALRTDALGVVRKSAPPKAILSAIQRAARGELLVDTEWAVTVDGDPDVEGAALTARERSVLALYASGIGAKQVATQLGISENTVNDHLKRIKLVYQRLGRPAPTKVELYRRGVEDGYLPVPGSQ</sequence>
<dbReference type="InterPro" id="IPR016032">
    <property type="entry name" value="Sig_transdc_resp-reg_C-effctor"/>
</dbReference>
<comment type="caution">
    <text evidence="8">The sequence shown here is derived from an EMBL/GenBank/DDBJ whole genome shotgun (WGS) entry which is preliminary data.</text>
</comment>
<dbReference type="Pfam" id="PF00196">
    <property type="entry name" value="GerE"/>
    <property type="match status" value="1"/>
</dbReference>
<gene>
    <name evidence="8" type="ORF">MAE01_09940</name>
</gene>
<dbReference type="PANTHER" id="PTHR44688:SF16">
    <property type="entry name" value="DNA-BINDING TRANSCRIPTIONAL ACTIVATOR DEVR_DOSR"/>
    <property type="match status" value="1"/>
</dbReference>
<dbReference type="Gene3D" id="3.40.50.2300">
    <property type="match status" value="1"/>
</dbReference>
<dbReference type="CDD" id="cd17535">
    <property type="entry name" value="REC_NarL-like"/>
    <property type="match status" value="1"/>
</dbReference>
<dbReference type="GO" id="GO:0006355">
    <property type="term" value="P:regulation of DNA-templated transcription"/>
    <property type="evidence" value="ECO:0007669"/>
    <property type="project" value="InterPro"/>
</dbReference>
<evidence type="ECO:0000256" key="5">
    <source>
        <dbReference type="PROSITE-ProRule" id="PRU00169"/>
    </source>
</evidence>
<keyword evidence="9" id="KW-1185">Reference proteome</keyword>
<keyword evidence="4" id="KW-0804">Transcription</keyword>
<dbReference type="PANTHER" id="PTHR44688">
    <property type="entry name" value="DNA-BINDING TRANSCRIPTIONAL ACTIVATOR DEVR_DOSR"/>
    <property type="match status" value="1"/>
</dbReference>
<reference evidence="8 9" key="1">
    <citation type="submission" date="2019-07" db="EMBL/GenBank/DDBJ databases">
        <title>Whole genome shotgun sequence of Microbacterium aerolatum NBRC 103071.</title>
        <authorList>
            <person name="Hosoyama A."/>
            <person name="Uohara A."/>
            <person name="Ohji S."/>
            <person name="Ichikawa N."/>
        </authorList>
    </citation>
    <scope>NUCLEOTIDE SEQUENCE [LARGE SCALE GENOMIC DNA]</scope>
    <source>
        <strain evidence="8 9">NBRC 103071</strain>
    </source>
</reference>
<feature type="modified residue" description="4-aspartylphosphate" evidence="5">
    <location>
        <position position="55"/>
    </location>
</feature>
<dbReference type="AlphaFoldDB" id="A0A511ACB6"/>
<feature type="domain" description="HTH luxR-type" evidence="6">
    <location>
        <begin position="137"/>
        <end position="207"/>
    </location>
</feature>
<keyword evidence="1 5" id="KW-0597">Phosphoprotein</keyword>
<dbReference type="Pfam" id="PF00072">
    <property type="entry name" value="Response_reg"/>
    <property type="match status" value="1"/>
</dbReference>
<protein>
    <submittedName>
        <fullName evidence="8">DNA-binding response regulator</fullName>
    </submittedName>
</protein>
<evidence type="ECO:0000259" key="7">
    <source>
        <dbReference type="PROSITE" id="PS50110"/>
    </source>
</evidence>
<dbReference type="Proteomes" id="UP000321225">
    <property type="component" value="Unassembled WGS sequence"/>
</dbReference>
<keyword evidence="3 8" id="KW-0238">DNA-binding</keyword>
<dbReference type="PROSITE" id="PS50110">
    <property type="entry name" value="RESPONSE_REGULATORY"/>
    <property type="match status" value="1"/>
</dbReference>
<dbReference type="SMART" id="SM00448">
    <property type="entry name" value="REC"/>
    <property type="match status" value="1"/>
</dbReference>
<evidence type="ECO:0000259" key="6">
    <source>
        <dbReference type="PROSITE" id="PS50043"/>
    </source>
</evidence>
<dbReference type="RefSeq" id="WP_147038437.1">
    <property type="nucleotide sequence ID" value="NZ_BJUW01000003.1"/>
</dbReference>
<dbReference type="SMART" id="SM00421">
    <property type="entry name" value="HTH_LUXR"/>
    <property type="match status" value="1"/>
</dbReference>
<evidence type="ECO:0000313" key="9">
    <source>
        <dbReference type="Proteomes" id="UP000321225"/>
    </source>
</evidence>
<dbReference type="InterPro" id="IPR001789">
    <property type="entry name" value="Sig_transdc_resp-reg_receiver"/>
</dbReference>
<dbReference type="InterPro" id="IPR011006">
    <property type="entry name" value="CheY-like_superfamily"/>
</dbReference>
<dbReference type="EMBL" id="BJUW01000003">
    <property type="protein sequence ID" value="GEK85818.1"/>
    <property type="molecule type" value="Genomic_DNA"/>
</dbReference>
<dbReference type="InterPro" id="IPR000792">
    <property type="entry name" value="Tscrpt_reg_LuxR_C"/>
</dbReference>
<keyword evidence="2" id="KW-0805">Transcription regulation</keyword>
<evidence type="ECO:0000256" key="3">
    <source>
        <dbReference type="ARBA" id="ARBA00023125"/>
    </source>
</evidence>
<feature type="domain" description="Response regulatory" evidence="7">
    <location>
        <begin position="6"/>
        <end position="119"/>
    </location>
</feature>